<proteinExistence type="inferred from homology"/>
<evidence type="ECO:0000256" key="3">
    <source>
        <dbReference type="RuleBase" id="RU365026"/>
    </source>
</evidence>
<keyword evidence="7" id="KW-1185">Reference proteome</keyword>
<dbReference type="AlphaFoldDB" id="A0AAQ3XBG3"/>
<comment type="similarity">
    <text evidence="1 3">Belongs to the EXO70 family.</text>
</comment>
<evidence type="ECO:0000259" key="5">
    <source>
        <dbReference type="Pfam" id="PF03081"/>
    </source>
</evidence>
<dbReference type="PANTHER" id="PTHR12542:SF90">
    <property type="entry name" value="EXOCYST COMPLEX COMPONENT EXO70I"/>
    <property type="match status" value="1"/>
</dbReference>
<dbReference type="EMBL" id="CP144753">
    <property type="protein sequence ID" value="WVZ92155.1"/>
    <property type="molecule type" value="Genomic_DNA"/>
</dbReference>
<evidence type="ECO:0000313" key="7">
    <source>
        <dbReference type="Proteomes" id="UP001341281"/>
    </source>
</evidence>
<dbReference type="Pfam" id="PF03081">
    <property type="entry name" value="Exo70_C"/>
    <property type="match status" value="1"/>
</dbReference>
<reference evidence="6 7" key="1">
    <citation type="submission" date="2024-02" db="EMBL/GenBank/DDBJ databases">
        <title>High-quality chromosome-scale genome assembly of Pensacola bahiagrass (Paspalum notatum Flugge var. saurae).</title>
        <authorList>
            <person name="Vega J.M."/>
            <person name="Podio M."/>
            <person name="Orjuela J."/>
            <person name="Siena L.A."/>
            <person name="Pessino S.C."/>
            <person name="Combes M.C."/>
            <person name="Mariac C."/>
            <person name="Albertini E."/>
            <person name="Pupilli F."/>
            <person name="Ortiz J.P.A."/>
            <person name="Leblanc O."/>
        </authorList>
    </citation>
    <scope>NUCLEOTIDE SEQUENCE [LARGE SCALE GENOMIC DNA]</scope>
    <source>
        <strain evidence="6">R1</strain>
        <tissue evidence="6">Leaf</tissue>
    </source>
</reference>
<keyword evidence="2 3" id="KW-0813">Transport</keyword>
<dbReference type="PANTHER" id="PTHR12542">
    <property type="entry name" value="EXOCYST COMPLEX PROTEIN EXO70"/>
    <property type="match status" value="1"/>
</dbReference>
<organism evidence="6 7">
    <name type="scientific">Paspalum notatum var. saurae</name>
    <dbReference type="NCBI Taxonomy" id="547442"/>
    <lineage>
        <taxon>Eukaryota</taxon>
        <taxon>Viridiplantae</taxon>
        <taxon>Streptophyta</taxon>
        <taxon>Embryophyta</taxon>
        <taxon>Tracheophyta</taxon>
        <taxon>Spermatophyta</taxon>
        <taxon>Magnoliopsida</taxon>
        <taxon>Liliopsida</taxon>
        <taxon>Poales</taxon>
        <taxon>Poaceae</taxon>
        <taxon>PACMAD clade</taxon>
        <taxon>Panicoideae</taxon>
        <taxon>Andropogonodae</taxon>
        <taxon>Paspaleae</taxon>
        <taxon>Paspalinae</taxon>
        <taxon>Paspalum</taxon>
    </lineage>
</organism>
<feature type="domain" description="Exocyst complex subunit Exo70 C-terminal" evidence="5">
    <location>
        <begin position="379"/>
        <end position="719"/>
    </location>
</feature>
<accession>A0AAQ3XBG3</accession>
<sequence length="779" mass="84445">MGCNLQRWPFVMSGSYAPRPLSSPRLRPQPPAYIPHRTVATPPNHHAMVTDTRQAPIVRERHHHTRVFTSQAHTPAGAAPVMCPNASTPATGDAGSDTDATVLAKLHASRAALISVLSAAAEAEVEIDAVGDHLAELLSNPSPSSTYLQSQAVAARALSARIDRAVAPAEPLLAAFRRVSALTAEAAPPAVPADAESAVAFVDRVDQLRDAIEEVVARGDEAVRRVEEAVGFLGRTKATGRGRVRRLTEAAAALRAVYETEAEEMRFEGPLDEALLGLQDLFEALLLRLKHPAPPADDDGGTAGYELGTDDEVEAAARIARTLAGNDCLDICLDIYVKTRYRRAAKAMMRFNPAYLKTYTPEAIDAMEWESLESAMALWSPHFHVAIASVLAAERRLCARVLEPGLPPAVWPECFAKIAARIVTAFFRFADGVAVAAREPQRLFKLLDMLDAVVRERERLDELFSSESATLVAIRERTREVERTLARAAASVFFEFGLRIETHYVTGDGAGADAGHVPKIVRYAVNYLKCLASDDYRALVGTALRADRERGDEDDDDGSEGSGGAALAEAASNVLEALHRHVEAARRVCADMVASHVMAMNAYWYIYMRARGSELAKLVGEDAMRRRYKVAAEEAAWEYQDAAWTPLIRLVSGSSSGAPKTWPPDDAREKAVAFADMIEDRVRRHGAEYKIPDGDLRGQIKVAVAKAVRGAYAGFLKANDKALASGRRELLPLDVIEGMVGRVFDEMGDGVAGSVGQPARGSRSRRESRDSSNLEGFGV</sequence>
<dbReference type="InterPro" id="IPR016159">
    <property type="entry name" value="Cullin_repeat-like_dom_sf"/>
</dbReference>
<dbReference type="GO" id="GO:0015031">
    <property type="term" value="P:protein transport"/>
    <property type="evidence" value="ECO:0007669"/>
    <property type="project" value="UniProtKB-KW"/>
</dbReference>
<dbReference type="InterPro" id="IPR046364">
    <property type="entry name" value="Exo70_C"/>
</dbReference>
<keyword evidence="3" id="KW-0268">Exocytosis</keyword>
<protein>
    <recommendedName>
        <fullName evidence="3">Exocyst subunit Exo70 family protein</fullName>
    </recommendedName>
</protein>
<dbReference type="InterPro" id="IPR004140">
    <property type="entry name" value="Exo70"/>
</dbReference>
<dbReference type="GO" id="GO:0006887">
    <property type="term" value="P:exocytosis"/>
    <property type="evidence" value="ECO:0007669"/>
    <property type="project" value="UniProtKB-KW"/>
</dbReference>
<dbReference type="Proteomes" id="UP001341281">
    <property type="component" value="Chromosome 09"/>
</dbReference>
<keyword evidence="3" id="KW-0653">Protein transport</keyword>
<evidence type="ECO:0000256" key="4">
    <source>
        <dbReference type="SAM" id="MobiDB-lite"/>
    </source>
</evidence>
<evidence type="ECO:0000256" key="1">
    <source>
        <dbReference type="ARBA" id="ARBA00006756"/>
    </source>
</evidence>
<dbReference type="Gene3D" id="1.20.1280.170">
    <property type="entry name" value="Exocyst complex component Exo70"/>
    <property type="match status" value="1"/>
</dbReference>
<evidence type="ECO:0000313" key="6">
    <source>
        <dbReference type="EMBL" id="WVZ92155.1"/>
    </source>
</evidence>
<dbReference type="SUPFAM" id="SSF74788">
    <property type="entry name" value="Cullin repeat-like"/>
    <property type="match status" value="1"/>
</dbReference>
<name>A0AAQ3XBG3_PASNO</name>
<dbReference type="GO" id="GO:0005546">
    <property type="term" value="F:phosphatidylinositol-4,5-bisphosphate binding"/>
    <property type="evidence" value="ECO:0007669"/>
    <property type="project" value="InterPro"/>
</dbReference>
<feature type="region of interest" description="Disordered" evidence="4">
    <location>
        <begin position="751"/>
        <end position="779"/>
    </location>
</feature>
<dbReference type="GO" id="GO:0000145">
    <property type="term" value="C:exocyst"/>
    <property type="evidence" value="ECO:0007669"/>
    <property type="project" value="InterPro"/>
</dbReference>
<comment type="function">
    <text evidence="3">Component of the exocyst complex.</text>
</comment>
<evidence type="ECO:0000256" key="2">
    <source>
        <dbReference type="ARBA" id="ARBA00022448"/>
    </source>
</evidence>
<gene>
    <name evidence="6" type="ORF">U9M48_038242</name>
</gene>